<dbReference type="AlphaFoldDB" id="A0AAD5K050"/>
<dbReference type="InterPro" id="IPR008030">
    <property type="entry name" value="NmrA-like"/>
</dbReference>
<dbReference type="Pfam" id="PF05368">
    <property type="entry name" value="NmrA"/>
    <property type="match status" value="1"/>
</dbReference>
<protein>
    <recommendedName>
        <fullName evidence="1">NmrA-like domain-containing protein</fullName>
    </recommendedName>
</protein>
<reference evidence="2" key="2">
    <citation type="submission" date="2023-02" db="EMBL/GenBank/DDBJ databases">
        <authorList>
            <consortium name="DOE Joint Genome Institute"/>
            <person name="Mondo S.J."/>
            <person name="Chang Y."/>
            <person name="Wang Y."/>
            <person name="Ahrendt S."/>
            <person name="Andreopoulos W."/>
            <person name="Barry K."/>
            <person name="Beard J."/>
            <person name="Benny G.L."/>
            <person name="Blankenship S."/>
            <person name="Bonito G."/>
            <person name="Cuomo C."/>
            <person name="Desiro A."/>
            <person name="Gervers K.A."/>
            <person name="Hundley H."/>
            <person name="Kuo A."/>
            <person name="LaButti K."/>
            <person name="Lang B.F."/>
            <person name="Lipzen A."/>
            <person name="O'Donnell K."/>
            <person name="Pangilinan J."/>
            <person name="Reynolds N."/>
            <person name="Sandor L."/>
            <person name="Smith M.W."/>
            <person name="Tsang A."/>
            <person name="Grigoriev I.V."/>
            <person name="Stajich J.E."/>
            <person name="Spatafora J.W."/>
        </authorList>
    </citation>
    <scope>NUCLEOTIDE SEQUENCE</scope>
    <source>
        <strain evidence="2">RSA 2281</strain>
    </source>
</reference>
<dbReference type="SUPFAM" id="SSF51735">
    <property type="entry name" value="NAD(P)-binding Rossmann-fold domains"/>
    <property type="match status" value="1"/>
</dbReference>
<proteinExistence type="predicted"/>
<organism evidence="2 3">
    <name type="scientific">Phascolomyces articulosus</name>
    <dbReference type="NCBI Taxonomy" id="60185"/>
    <lineage>
        <taxon>Eukaryota</taxon>
        <taxon>Fungi</taxon>
        <taxon>Fungi incertae sedis</taxon>
        <taxon>Mucoromycota</taxon>
        <taxon>Mucoromycotina</taxon>
        <taxon>Mucoromycetes</taxon>
        <taxon>Mucorales</taxon>
        <taxon>Lichtheimiaceae</taxon>
        <taxon>Phascolomyces</taxon>
    </lineage>
</organism>
<comment type="caution">
    <text evidence="2">The sequence shown here is derived from an EMBL/GenBank/DDBJ whole genome shotgun (WGS) entry which is preliminary data.</text>
</comment>
<dbReference type="InterPro" id="IPR036291">
    <property type="entry name" value="NAD(P)-bd_dom_sf"/>
</dbReference>
<evidence type="ECO:0000313" key="2">
    <source>
        <dbReference type="EMBL" id="KAI9263206.1"/>
    </source>
</evidence>
<evidence type="ECO:0000259" key="1">
    <source>
        <dbReference type="Pfam" id="PF05368"/>
    </source>
</evidence>
<dbReference type="EMBL" id="JAIXMP010000013">
    <property type="protein sequence ID" value="KAI9263206.1"/>
    <property type="molecule type" value="Genomic_DNA"/>
</dbReference>
<sequence length="381" mass="45489">MPEQQQQKIFAMTNADSLLGYAQAYYFLKQLEEEIKKNIKLRLFCRQKDHYDMQTLEKMGGELIETDYMDPHQVDQGLEGVYYLMYIPEFANERFQQGYNVLTTARKHQVQYVSMLSILGVDHAIHYNDWPNLNTYYRLEQIMCNNFNSEQYCIFRLPMFNTVFYTLTPMVENENKLRMPLKKGTRIAIIDMEDCIEGIYNLSVEKEDENEKKDQPPLPQEDNQFFFMRYLFPSSSTTSTVSTRQQQESGKKKKNRTMFEFTPANTCPSGEEMAQQMAQGLDKEHLDYDEISEDEMRQYLESIRHDERFHRGERKNEYLFPVGSFVRDNTIHTLMEYYRLTNSEQDPLDKVTQDLEHALHRSPMTLLDFFRKNRENFRPLQ</sequence>
<feature type="domain" description="NmrA-like" evidence="1">
    <location>
        <begin position="35"/>
        <end position="195"/>
    </location>
</feature>
<dbReference type="Gene3D" id="3.40.50.720">
    <property type="entry name" value="NAD(P)-binding Rossmann-like Domain"/>
    <property type="match status" value="1"/>
</dbReference>
<reference evidence="2" key="1">
    <citation type="journal article" date="2022" name="IScience">
        <title>Evolution of zygomycete secretomes and the origins of terrestrial fungal ecologies.</title>
        <authorList>
            <person name="Chang Y."/>
            <person name="Wang Y."/>
            <person name="Mondo S."/>
            <person name="Ahrendt S."/>
            <person name="Andreopoulos W."/>
            <person name="Barry K."/>
            <person name="Beard J."/>
            <person name="Benny G.L."/>
            <person name="Blankenship S."/>
            <person name="Bonito G."/>
            <person name="Cuomo C."/>
            <person name="Desiro A."/>
            <person name="Gervers K.A."/>
            <person name="Hundley H."/>
            <person name="Kuo A."/>
            <person name="LaButti K."/>
            <person name="Lang B.F."/>
            <person name="Lipzen A."/>
            <person name="O'Donnell K."/>
            <person name="Pangilinan J."/>
            <person name="Reynolds N."/>
            <person name="Sandor L."/>
            <person name="Smith M.E."/>
            <person name="Tsang A."/>
            <person name="Grigoriev I.V."/>
            <person name="Stajich J.E."/>
            <person name="Spatafora J.W."/>
        </authorList>
    </citation>
    <scope>NUCLEOTIDE SEQUENCE</scope>
    <source>
        <strain evidence="2">RSA 2281</strain>
    </source>
</reference>
<accession>A0AAD5K050</accession>
<keyword evidence="3" id="KW-1185">Reference proteome</keyword>
<gene>
    <name evidence="2" type="ORF">BDA99DRAFT_559763</name>
</gene>
<evidence type="ECO:0000313" key="3">
    <source>
        <dbReference type="Proteomes" id="UP001209540"/>
    </source>
</evidence>
<dbReference type="Proteomes" id="UP001209540">
    <property type="component" value="Unassembled WGS sequence"/>
</dbReference>
<name>A0AAD5K050_9FUNG</name>